<dbReference type="KEGG" id="hlr:HALLA_16550"/>
<dbReference type="Proteomes" id="UP000019024">
    <property type="component" value="Chromosome"/>
</dbReference>
<gene>
    <name evidence="3" type="primary">cheD</name>
    <name evidence="5" type="ORF">HALLA_16550</name>
</gene>
<dbReference type="AlphaFoldDB" id="W0JNI7"/>
<keyword evidence="2 3" id="KW-0378">Hydrolase</keyword>
<feature type="compositionally biased region" description="Low complexity" evidence="4">
    <location>
        <begin position="24"/>
        <end position="42"/>
    </location>
</feature>
<dbReference type="GO" id="GO:0006935">
    <property type="term" value="P:chemotaxis"/>
    <property type="evidence" value="ECO:0007669"/>
    <property type="project" value="UniProtKB-UniRule"/>
</dbReference>
<dbReference type="PATRIC" id="fig|797299.3.peg.2316"/>
<dbReference type="Pfam" id="PF03975">
    <property type="entry name" value="CheD"/>
    <property type="match status" value="1"/>
</dbReference>
<comment type="function">
    <text evidence="3">Probably deamidates glutamine residues to glutamate on methyl-accepting chemotaxis receptors (MCPs), playing an important role in chemotaxis.</text>
</comment>
<evidence type="ECO:0000256" key="2">
    <source>
        <dbReference type="ARBA" id="ARBA00022801"/>
    </source>
</evidence>
<dbReference type="EC" id="3.5.1.44" evidence="3"/>
<evidence type="ECO:0000313" key="6">
    <source>
        <dbReference type="Proteomes" id="UP000019024"/>
    </source>
</evidence>
<comment type="similarity">
    <text evidence="3">Belongs to the CheD family.</text>
</comment>
<dbReference type="eggNOG" id="arCOG02380">
    <property type="taxonomic scope" value="Archaea"/>
</dbReference>
<dbReference type="InterPro" id="IPR038592">
    <property type="entry name" value="CheD-like_sf"/>
</dbReference>
<dbReference type="HOGENOM" id="CLU_1136026_0_0_2"/>
<reference evidence="5 6" key="1">
    <citation type="submission" date="2014-01" db="EMBL/GenBank/DDBJ databases">
        <authorList>
            <consortium name="DOE Joint Genome Institute"/>
            <person name="Anderson I."/>
            <person name="Huntemann M."/>
            <person name="Han J."/>
            <person name="Chen A."/>
            <person name="Kyrpides N."/>
            <person name="Mavromatis K."/>
            <person name="Markowitz V."/>
            <person name="Palaniappan K."/>
            <person name="Ivanova N."/>
            <person name="Schaumberg A."/>
            <person name="Pati A."/>
            <person name="Liolios K."/>
            <person name="Nordberg H.P."/>
            <person name="Cantor M.N."/>
            <person name="Hua S.X."/>
            <person name="Woyke T."/>
        </authorList>
    </citation>
    <scope>NUCLEOTIDE SEQUENCE [LARGE SCALE GENOMIC DNA]</scope>
    <source>
        <strain evidence="5 6">XH-48</strain>
    </source>
</reference>
<keyword evidence="6" id="KW-1185">Reference proteome</keyword>
<dbReference type="STRING" id="797299.HALLA_16550"/>
<feature type="region of interest" description="Disordered" evidence="4">
    <location>
        <begin position="17"/>
        <end position="60"/>
    </location>
</feature>
<proteinExistence type="inferred from homology"/>
<evidence type="ECO:0000256" key="3">
    <source>
        <dbReference type="HAMAP-Rule" id="MF_01440"/>
    </source>
</evidence>
<dbReference type="InterPro" id="IPR005659">
    <property type="entry name" value="Chemorcpt_Glu_NH3ase_CheD"/>
</dbReference>
<dbReference type="Gene3D" id="3.30.1330.200">
    <property type="match status" value="1"/>
</dbReference>
<comment type="catalytic activity">
    <reaction evidence="3">
        <text>L-glutaminyl-[protein] + H2O = L-glutamyl-[protein] + NH4(+)</text>
        <dbReference type="Rhea" id="RHEA:16441"/>
        <dbReference type="Rhea" id="RHEA-COMP:10207"/>
        <dbReference type="Rhea" id="RHEA-COMP:10208"/>
        <dbReference type="ChEBI" id="CHEBI:15377"/>
        <dbReference type="ChEBI" id="CHEBI:28938"/>
        <dbReference type="ChEBI" id="CHEBI:29973"/>
        <dbReference type="ChEBI" id="CHEBI:30011"/>
        <dbReference type="EC" id="3.5.1.44"/>
    </reaction>
</comment>
<dbReference type="SUPFAM" id="SSF64438">
    <property type="entry name" value="CNF1/YfiH-like putative cysteine hydrolases"/>
    <property type="match status" value="1"/>
</dbReference>
<evidence type="ECO:0000313" key="5">
    <source>
        <dbReference type="EMBL" id="AHG00169.1"/>
    </source>
</evidence>
<evidence type="ECO:0000256" key="4">
    <source>
        <dbReference type="SAM" id="MobiDB-lite"/>
    </source>
</evidence>
<dbReference type="PANTHER" id="PTHR35147:SF1">
    <property type="entry name" value="CHEMORECEPTOR GLUTAMINE DEAMIDASE CHED-RELATED"/>
    <property type="match status" value="1"/>
</dbReference>
<sequence>MIQMTDDLLDRADGFESHEVSVCRTETSPSRSRSNRRSSATTFDSKTPSPKAVHPGSNDPVTIHQAARVESPTVVPGPDDSLEESAFKVGIAEYALTVRNEYQMLRSSGFGSCIGVVLHDESAAITGLLHFMLPATEEIANSDPNPAKFGDSGIEAMLDSFREVGGSNSTTTAKLAGGAAMMDFGDDGDSIGKQNTVAARTALQDHDIPITAAETGGSVGRSVTVDAQTASVTIQRSDGSERVI</sequence>
<name>W0JNI7_9EURY</name>
<protein>
    <recommendedName>
        <fullName evidence="3">Probable chemoreceptor glutamine deamidase CheD</fullName>
        <ecNumber evidence="3">3.5.1.44</ecNumber>
    </recommendedName>
</protein>
<accession>W0JNI7</accession>
<dbReference type="CDD" id="cd16352">
    <property type="entry name" value="CheD"/>
    <property type="match status" value="1"/>
</dbReference>
<dbReference type="PANTHER" id="PTHR35147">
    <property type="entry name" value="CHEMORECEPTOR GLUTAMINE DEAMIDASE CHED-RELATED"/>
    <property type="match status" value="1"/>
</dbReference>
<evidence type="ECO:0000256" key="1">
    <source>
        <dbReference type="ARBA" id="ARBA00022500"/>
    </source>
</evidence>
<dbReference type="EMBL" id="CP007055">
    <property type="protein sequence ID" value="AHG00169.1"/>
    <property type="molecule type" value="Genomic_DNA"/>
</dbReference>
<keyword evidence="1 3" id="KW-0145">Chemotaxis</keyword>
<dbReference type="InterPro" id="IPR011324">
    <property type="entry name" value="Cytotoxic_necrot_fac-like_cat"/>
</dbReference>
<dbReference type="HAMAP" id="MF_01440">
    <property type="entry name" value="CheD"/>
    <property type="match status" value="1"/>
</dbReference>
<dbReference type="GO" id="GO:0050568">
    <property type="term" value="F:protein-glutamine glutaminase activity"/>
    <property type="evidence" value="ECO:0007669"/>
    <property type="project" value="UniProtKB-UniRule"/>
</dbReference>
<organism evidence="5 6">
    <name type="scientific">Halostagnicola larsenii XH-48</name>
    <dbReference type="NCBI Taxonomy" id="797299"/>
    <lineage>
        <taxon>Archaea</taxon>
        <taxon>Methanobacteriati</taxon>
        <taxon>Methanobacteriota</taxon>
        <taxon>Stenosarchaea group</taxon>
        <taxon>Halobacteria</taxon>
        <taxon>Halobacteriales</taxon>
        <taxon>Natrialbaceae</taxon>
        <taxon>Halostagnicola</taxon>
    </lineage>
</organism>